<evidence type="ECO:0000313" key="2">
    <source>
        <dbReference type="Proteomes" id="UP001430953"/>
    </source>
</evidence>
<protein>
    <submittedName>
        <fullName evidence="1">Uncharacterized protein</fullName>
    </submittedName>
</protein>
<keyword evidence="2" id="KW-1185">Reference proteome</keyword>
<dbReference type="EMBL" id="JADYXP020000016">
    <property type="protein sequence ID" value="KAL0108347.1"/>
    <property type="molecule type" value="Genomic_DNA"/>
</dbReference>
<accession>A0AAW2EYW8</accession>
<comment type="caution">
    <text evidence="1">The sequence shown here is derived from an EMBL/GenBank/DDBJ whole genome shotgun (WGS) entry which is preliminary data.</text>
</comment>
<sequence length="208" mass="23569">MAHVKTNSSFMRRTSSQEECGNLRCTRFIRDCVTVRLVPAKTPYFTGSVPVERVAHLRKYVRKHARLSSVAFAALGARFFAQLRRPLIADDARRRARHEDVERGGDVAFLVIDPRDRARARGSRYSIDAPRLLREQPSSPLPPTGQKDADNGRIFIFLDPPRVSTAVSQTALLKHNFVPGHIFFFYVASVAVKKQIRFLLFAFVYVGP</sequence>
<evidence type="ECO:0000313" key="1">
    <source>
        <dbReference type="EMBL" id="KAL0108347.1"/>
    </source>
</evidence>
<dbReference type="AlphaFoldDB" id="A0AAW2EYW8"/>
<organism evidence="1 2">
    <name type="scientific">Cardiocondyla obscurior</name>
    <dbReference type="NCBI Taxonomy" id="286306"/>
    <lineage>
        <taxon>Eukaryota</taxon>
        <taxon>Metazoa</taxon>
        <taxon>Ecdysozoa</taxon>
        <taxon>Arthropoda</taxon>
        <taxon>Hexapoda</taxon>
        <taxon>Insecta</taxon>
        <taxon>Pterygota</taxon>
        <taxon>Neoptera</taxon>
        <taxon>Endopterygota</taxon>
        <taxon>Hymenoptera</taxon>
        <taxon>Apocrita</taxon>
        <taxon>Aculeata</taxon>
        <taxon>Formicoidea</taxon>
        <taxon>Formicidae</taxon>
        <taxon>Myrmicinae</taxon>
        <taxon>Cardiocondyla</taxon>
    </lineage>
</organism>
<reference evidence="1 2" key="1">
    <citation type="submission" date="2023-03" db="EMBL/GenBank/DDBJ databases">
        <title>High recombination rates correlate with genetic variation in Cardiocondyla obscurior ants.</title>
        <authorList>
            <person name="Errbii M."/>
        </authorList>
    </citation>
    <scope>NUCLEOTIDE SEQUENCE [LARGE SCALE GENOMIC DNA]</scope>
    <source>
        <strain evidence="1">Alpha-2009</strain>
        <tissue evidence="1">Whole body</tissue>
    </source>
</reference>
<gene>
    <name evidence="1" type="ORF">PUN28_015110</name>
</gene>
<dbReference type="Proteomes" id="UP001430953">
    <property type="component" value="Unassembled WGS sequence"/>
</dbReference>
<proteinExistence type="predicted"/>
<name>A0AAW2EYW8_9HYME</name>